<dbReference type="Proteomes" id="UP000288805">
    <property type="component" value="Unassembled WGS sequence"/>
</dbReference>
<feature type="compositionally biased region" description="Polar residues" evidence="2">
    <location>
        <begin position="308"/>
        <end position="333"/>
    </location>
</feature>
<feature type="compositionally biased region" description="Polar residues" evidence="2">
    <location>
        <begin position="215"/>
        <end position="225"/>
    </location>
</feature>
<gene>
    <name evidence="4" type="ORF">CK203_101559</name>
</gene>
<feature type="region of interest" description="Disordered" evidence="2">
    <location>
        <begin position="175"/>
        <end position="404"/>
    </location>
</feature>
<evidence type="ECO:0000313" key="4">
    <source>
        <dbReference type="EMBL" id="RVW36751.1"/>
    </source>
</evidence>
<comment type="caution">
    <text evidence="4">The sequence shown here is derived from an EMBL/GenBank/DDBJ whole genome shotgun (WGS) entry which is preliminary data.</text>
</comment>
<dbReference type="Pfam" id="PF00013">
    <property type="entry name" value="KH_1"/>
    <property type="match status" value="1"/>
</dbReference>
<reference evidence="4 5" key="1">
    <citation type="journal article" date="2018" name="PLoS Genet.">
        <title>Population sequencing reveals clonal diversity and ancestral inbreeding in the grapevine cultivar Chardonnay.</title>
        <authorList>
            <person name="Roach M.J."/>
            <person name="Johnson D.L."/>
            <person name="Bohlmann J."/>
            <person name="van Vuuren H.J."/>
            <person name="Jones S.J."/>
            <person name="Pretorius I.S."/>
            <person name="Schmidt S.A."/>
            <person name="Borneman A.R."/>
        </authorList>
    </citation>
    <scope>NUCLEOTIDE SEQUENCE [LARGE SCALE GENOMIC DNA]</scope>
    <source>
        <strain evidence="5">cv. Chardonnay</strain>
        <tissue evidence="4">Leaf</tissue>
    </source>
</reference>
<evidence type="ECO:0000256" key="2">
    <source>
        <dbReference type="SAM" id="MobiDB-lite"/>
    </source>
</evidence>
<dbReference type="Gene3D" id="3.30.1370.10">
    <property type="entry name" value="K Homology domain, type 1"/>
    <property type="match status" value="1"/>
</dbReference>
<accession>A0A438DMR7</accession>
<feature type="compositionally biased region" description="Polar residues" evidence="2">
    <location>
        <begin position="45"/>
        <end position="65"/>
    </location>
</feature>
<dbReference type="PROSITE" id="PS50084">
    <property type="entry name" value="KH_TYPE_1"/>
    <property type="match status" value="1"/>
</dbReference>
<feature type="compositionally biased region" description="Polar residues" evidence="2">
    <location>
        <begin position="340"/>
        <end position="349"/>
    </location>
</feature>
<dbReference type="InterPro" id="IPR036612">
    <property type="entry name" value="KH_dom_type_1_sf"/>
</dbReference>
<organism evidence="4 5">
    <name type="scientific">Vitis vinifera</name>
    <name type="common">Grape</name>
    <dbReference type="NCBI Taxonomy" id="29760"/>
    <lineage>
        <taxon>Eukaryota</taxon>
        <taxon>Viridiplantae</taxon>
        <taxon>Streptophyta</taxon>
        <taxon>Embryophyta</taxon>
        <taxon>Tracheophyta</taxon>
        <taxon>Spermatophyta</taxon>
        <taxon>Magnoliopsida</taxon>
        <taxon>eudicotyledons</taxon>
        <taxon>Gunneridae</taxon>
        <taxon>Pentapetalae</taxon>
        <taxon>rosids</taxon>
        <taxon>Vitales</taxon>
        <taxon>Vitaceae</taxon>
        <taxon>Viteae</taxon>
        <taxon>Vitis</taxon>
    </lineage>
</organism>
<dbReference type="AlphaFoldDB" id="A0A438DMR7"/>
<name>A0A438DMR7_VITVI</name>
<protein>
    <recommendedName>
        <fullName evidence="3">K Homology domain-containing protein</fullName>
    </recommendedName>
</protein>
<sequence length="404" mass="43545">MDARDQQGEDSKSTDRGKRKMDGEEDSKTSDSGKRKMDGEDVQKSQENPSQRPCPSTNQPMASQSPNIGCSQLYFHVIEIAADKVGYVVGKNRATIGGIQQSSGAWIWIESGECTPGTYRRVHLGGTREQIQSAEKDIYEVLGQCPDRRVNPIPHRHLPEPSSYGYINRPGLRPESQAVGSYPAHSSYYGDSSTQPSLWGPMPSPSGRHAAPSPGSLSIHPSNLGNHPIQPAAQYQANPSGRHPTAHWPGSLWNHPIQPAAQDHSNPSGGHPAVPWPGSLWNHPIQPAAQYQANPSAMPPAPWPGSDLPSSSSANYGYHANPSTTPATSQSGTCPAPLFDTTNNPPTHVTTQSQTTTSGMPSESSREIIPATQLHHNNPIQPEAGDEAYSSAMHASTSRKHQRK</sequence>
<evidence type="ECO:0000313" key="5">
    <source>
        <dbReference type="Proteomes" id="UP000288805"/>
    </source>
</evidence>
<dbReference type="SUPFAM" id="SSF54791">
    <property type="entry name" value="Eukaryotic type KH-domain (KH-domain type I)"/>
    <property type="match status" value="1"/>
</dbReference>
<feature type="compositionally biased region" description="Basic and acidic residues" evidence="2">
    <location>
        <begin position="1"/>
        <end position="44"/>
    </location>
</feature>
<proteinExistence type="predicted"/>
<dbReference type="EMBL" id="QGNW01001563">
    <property type="protein sequence ID" value="RVW36751.1"/>
    <property type="molecule type" value="Genomic_DNA"/>
</dbReference>
<evidence type="ECO:0000259" key="3">
    <source>
        <dbReference type="SMART" id="SM00322"/>
    </source>
</evidence>
<dbReference type="InterPro" id="IPR004088">
    <property type="entry name" value="KH_dom_type_1"/>
</dbReference>
<dbReference type="InterPro" id="IPR004087">
    <property type="entry name" value="KH_dom"/>
</dbReference>
<feature type="region of interest" description="Disordered" evidence="2">
    <location>
        <begin position="1"/>
        <end position="65"/>
    </location>
</feature>
<dbReference type="SMART" id="SM00322">
    <property type="entry name" value="KH"/>
    <property type="match status" value="1"/>
</dbReference>
<feature type="domain" description="K Homology" evidence="3">
    <location>
        <begin position="72"/>
        <end position="143"/>
    </location>
</feature>
<keyword evidence="1" id="KW-0694">RNA-binding</keyword>
<dbReference type="GO" id="GO:0003723">
    <property type="term" value="F:RNA binding"/>
    <property type="evidence" value="ECO:0007669"/>
    <property type="project" value="UniProtKB-UniRule"/>
</dbReference>
<evidence type="ECO:0000256" key="1">
    <source>
        <dbReference type="PROSITE-ProRule" id="PRU00117"/>
    </source>
</evidence>
<dbReference type="CDD" id="cd00105">
    <property type="entry name" value="KH-I"/>
    <property type="match status" value="1"/>
</dbReference>